<evidence type="ECO:0000313" key="1">
    <source>
        <dbReference type="EMBL" id="AYB56996.1"/>
    </source>
</evidence>
<name>A0A5H2PPH9_RALSL</name>
<dbReference type="EMBL" id="CP026092">
    <property type="protein sequence ID" value="AYB56996.1"/>
    <property type="molecule type" value="Genomic_DNA"/>
</dbReference>
<organism evidence="1">
    <name type="scientific">Ralstonia solanacearum</name>
    <name type="common">Pseudomonas solanacearum</name>
    <dbReference type="NCBI Taxonomy" id="305"/>
    <lineage>
        <taxon>Bacteria</taxon>
        <taxon>Pseudomonadati</taxon>
        <taxon>Pseudomonadota</taxon>
        <taxon>Betaproteobacteria</taxon>
        <taxon>Burkholderiales</taxon>
        <taxon>Burkholderiaceae</taxon>
        <taxon>Ralstonia</taxon>
        <taxon>Ralstonia solanacearum species complex</taxon>
    </lineage>
</organism>
<protein>
    <submittedName>
        <fullName evidence="1">Uncharacterized protein</fullName>
    </submittedName>
</protein>
<gene>
    <name evidence="1" type="ORF">C2L97_13795</name>
</gene>
<accession>A0A5H2PPH9</accession>
<dbReference type="AlphaFoldDB" id="A0A5H2PPH9"/>
<proteinExistence type="predicted"/>
<reference evidence="1" key="1">
    <citation type="submission" date="2018-01" db="EMBL/GenBank/DDBJ databases">
        <title>Complete Genome Sequence of three strains from Ralstonia solanacearum ecotype Moko sequevar IIA-53 from Brazil.</title>
        <authorList>
            <person name="Silva J.R."/>
            <person name="Albuquerque G.M.R."/>
            <person name="Pais A.K.L."/>
            <person name="Silva A.M.F."/>
            <person name="Boiteux M.E.N.F."/>
            <person name="Souza E.B."/>
            <person name="Mariano R.L.R."/>
        </authorList>
    </citation>
    <scope>NUCLEOTIDE SEQUENCE [LARGE SCALE GENOMIC DNA]</scope>
    <source>
        <strain evidence="1">SFC</strain>
    </source>
</reference>
<sequence>MRFIQLDGAVNSSFLLADHQIAFPSCTSVRRQRQFEKMAQLGDAYDWLPCFLGSAESTSTVSREMH</sequence>